<dbReference type="Gene3D" id="3.40.50.720">
    <property type="entry name" value="NAD(P)-binding Rossmann-like Domain"/>
    <property type="match status" value="1"/>
</dbReference>
<evidence type="ECO:0000313" key="2">
    <source>
        <dbReference type="EMBL" id="CAE0458797.1"/>
    </source>
</evidence>
<dbReference type="InterPro" id="IPR028939">
    <property type="entry name" value="P5C_Rdtase_cat_N"/>
</dbReference>
<reference evidence="2" key="1">
    <citation type="submission" date="2021-01" db="EMBL/GenBank/DDBJ databases">
        <authorList>
            <person name="Corre E."/>
            <person name="Pelletier E."/>
            <person name="Niang G."/>
            <person name="Scheremetjew M."/>
            <person name="Finn R."/>
            <person name="Kale V."/>
            <person name="Holt S."/>
            <person name="Cochrane G."/>
            <person name="Meng A."/>
            <person name="Brown T."/>
            <person name="Cohen L."/>
        </authorList>
    </citation>
    <scope>NUCLEOTIDE SEQUENCE</scope>
    <source>
        <strain evidence="2">MM31A-1</strain>
    </source>
</reference>
<evidence type="ECO:0000259" key="1">
    <source>
        <dbReference type="Pfam" id="PF03807"/>
    </source>
</evidence>
<organism evidence="2">
    <name type="scientific">Chaetoceros debilis</name>
    <dbReference type="NCBI Taxonomy" id="122233"/>
    <lineage>
        <taxon>Eukaryota</taxon>
        <taxon>Sar</taxon>
        <taxon>Stramenopiles</taxon>
        <taxon>Ochrophyta</taxon>
        <taxon>Bacillariophyta</taxon>
        <taxon>Coscinodiscophyceae</taxon>
        <taxon>Chaetocerotophycidae</taxon>
        <taxon>Chaetocerotales</taxon>
        <taxon>Chaetocerotaceae</taxon>
        <taxon>Chaetoceros</taxon>
    </lineage>
</organism>
<dbReference type="Pfam" id="PF03807">
    <property type="entry name" value="F420_oxidored"/>
    <property type="match status" value="1"/>
</dbReference>
<accession>A0A7S3PXX4</accession>
<dbReference type="AlphaFoldDB" id="A0A7S3PXX4"/>
<protein>
    <recommendedName>
        <fullName evidence="1">Pyrroline-5-carboxylate reductase catalytic N-terminal domain-containing protein</fullName>
    </recommendedName>
</protein>
<gene>
    <name evidence="2" type="ORF">CDEB00056_LOCUS3638</name>
</gene>
<dbReference type="SUPFAM" id="SSF51735">
    <property type="entry name" value="NAD(P)-binding Rossmann-fold domains"/>
    <property type="match status" value="1"/>
</dbReference>
<sequence>MGNSNSMGGCGGGGSAPAAVSEIAGPWAPPPLVRQPDQLPTIACIGGTGRMGVHLCAAWANAGYDVTMCSRSTDKAQKIVDSLLSGEGYRKKVEGKNAGQGDYAVPPCNADGWKLKSGDNAAAAKADIIVLGTMYEQTWSILEALAPKIRRKGKTILDMTNPFMKRPDGYGAGLPEDGPQAGILIHKEKLNDPSTKWVGAYKHILWTLILPTGPSNPKRPDIEVFGDEEAVKLIVEMIYRHGWRPIVRGGLEVAPEYEGGKVSFGKIMSNMKKEMKEGEKLSVGW</sequence>
<dbReference type="InterPro" id="IPR036291">
    <property type="entry name" value="NAD(P)-bd_dom_sf"/>
</dbReference>
<feature type="domain" description="Pyrroline-5-carboxylate reductase catalytic N-terminal" evidence="1">
    <location>
        <begin position="41"/>
        <end position="162"/>
    </location>
</feature>
<dbReference type="EMBL" id="HBIO01005196">
    <property type="protein sequence ID" value="CAE0458797.1"/>
    <property type="molecule type" value="Transcribed_RNA"/>
</dbReference>
<name>A0A7S3PXX4_9STRA</name>
<proteinExistence type="predicted"/>